<organism evidence="3 4">
    <name type="scientific">Panagrolaimus superbus</name>
    <dbReference type="NCBI Taxonomy" id="310955"/>
    <lineage>
        <taxon>Eukaryota</taxon>
        <taxon>Metazoa</taxon>
        <taxon>Ecdysozoa</taxon>
        <taxon>Nematoda</taxon>
        <taxon>Chromadorea</taxon>
        <taxon>Rhabditida</taxon>
        <taxon>Tylenchina</taxon>
        <taxon>Panagrolaimomorpha</taxon>
        <taxon>Panagrolaimoidea</taxon>
        <taxon>Panagrolaimidae</taxon>
        <taxon>Panagrolaimus</taxon>
    </lineage>
</organism>
<feature type="compositionally biased region" description="Polar residues" evidence="2">
    <location>
        <begin position="695"/>
        <end position="710"/>
    </location>
</feature>
<reference evidence="4" key="1">
    <citation type="submission" date="2022-11" db="UniProtKB">
        <authorList>
            <consortium name="WormBaseParasite"/>
        </authorList>
    </citation>
    <scope>IDENTIFICATION</scope>
</reference>
<keyword evidence="1" id="KW-0175">Coiled coil</keyword>
<evidence type="ECO:0000256" key="1">
    <source>
        <dbReference type="SAM" id="Coils"/>
    </source>
</evidence>
<protein>
    <submittedName>
        <fullName evidence="4">Uncharacterized protein</fullName>
    </submittedName>
</protein>
<keyword evidence="3" id="KW-1185">Reference proteome</keyword>
<dbReference type="Proteomes" id="UP000887577">
    <property type="component" value="Unplaced"/>
</dbReference>
<feature type="coiled-coil region" evidence="1">
    <location>
        <begin position="786"/>
        <end position="870"/>
    </location>
</feature>
<feature type="region of interest" description="Disordered" evidence="2">
    <location>
        <begin position="397"/>
        <end position="421"/>
    </location>
</feature>
<evidence type="ECO:0000256" key="2">
    <source>
        <dbReference type="SAM" id="MobiDB-lite"/>
    </source>
</evidence>
<evidence type="ECO:0000313" key="4">
    <source>
        <dbReference type="WBParaSite" id="PSU_v2.g2499.t1"/>
    </source>
</evidence>
<feature type="compositionally biased region" description="Low complexity" evidence="2">
    <location>
        <begin position="403"/>
        <end position="420"/>
    </location>
</feature>
<sequence>MSDIDEYEKIDIDDVQSETESKIVAMQIDTSEITKMETSMVNNQIAEELIEEMIEAVVEREEKTKKIQMFDTVSSTTLSSKTTSATTDHKKSVKVTNQKMSELKITTPKVIFIHRNCSKGKEANSDPSFVFYKSIQKSLVKNFAETQSLKTLAAICEINDKLAKIQGFNDNESLIKSVPIPCSSKTSDHQKNTEKLLNAKATLIVHGMNSFFKNNETTLKDENAREKFLKIHQKFLKLYLKISGIENPLIEKEKMKAYCKILYPNMNQIQQKAENLLVCPFGKYMIEQKNGETSNKIPAQIYQTPSDSGKIPTPIYTSPSDPSILMEYKFEAALSEINSTQKEYMALLDERDKAYAEDPKDTQLHEHMTKLCMEALTKSRKALKEYQNLCATEKAALKSTSAPKSPQSSMVSKSPPSTSKLTVVEGPTCNIPPKSINFGFDEGANESTNIEDPRIQEGPKNLMFSMGDNSFMKIPFNSYLRKETVEDLLALSNALESTPSTTTTKFRHFNTLKQYQLYTLLSHSIEKPEKIQSEILEALKNGIFGIDQSPVGIHSFTNKNSTIAEAYKNMLEAQEKCSEILEEKGLAVLGEPENKLFQEDLMKSCCEAYKKWKLAKNIYIKFETSLYAREASKKSTSKNNENLASKNLCTNEKLNKMDEEMKVDNDEICINNDKNNVTIAFYEMKGVENGDSESSKLTLTPQKQGYSNPAENDDEYFKILDGIDLATIKTCPEKAAATTTAEVKTNEMEIEDEIADKKEPNFNKNFNQKSRQTTEDWREAQVQQNLKDTENSRKTLIEMNEVLKAQKEDFQAKYKSVKEMNEYLENECKKLYNSFSDNEQKYLEAYKKVIKQKDATIAQLQTELAQTKNNHEKSPNKLIQLLEDVKLEDKQENPKESDSKLTEELMKAQKQIKFYKKLAGDQAEALKNMEFGKIP</sequence>
<accession>A0A914YQP4</accession>
<evidence type="ECO:0000313" key="3">
    <source>
        <dbReference type="Proteomes" id="UP000887577"/>
    </source>
</evidence>
<dbReference type="WBParaSite" id="PSU_v2.g2499.t1">
    <property type="protein sequence ID" value="PSU_v2.g2499.t1"/>
    <property type="gene ID" value="PSU_v2.g2499"/>
</dbReference>
<dbReference type="AlphaFoldDB" id="A0A914YQP4"/>
<proteinExistence type="predicted"/>
<feature type="region of interest" description="Disordered" evidence="2">
    <location>
        <begin position="690"/>
        <end position="711"/>
    </location>
</feature>
<name>A0A914YQP4_9BILA</name>